<organism evidence="2 3">
    <name type="scientific">Orchesella dallaii</name>
    <dbReference type="NCBI Taxonomy" id="48710"/>
    <lineage>
        <taxon>Eukaryota</taxon>
        <taxon>Metazoa</taxon>
        <taxon>Ecdysozoa</taxon>
        <taxon>Arthropoda</taxon>
        <taxon>Hexapoda</taxon>
        <taxon>Collembola</taxon>
        <taxon>Entomobryomorpha</taxon>
        <taxon>Entomobryoidea</taxon>
        <taxon>Orchesellidae</taxon>
        <taxon>Orchesellinae</taxon>
        <taxon>Orchesella</taxon>
    </lineage>
</organism>
<proteinExistence type="predicted"/>
<evidence type="ECO:0000256" key="1">
    <source>
        <dbReference type="SAM" id="Phobius"/>
    </source>
</evidence>
<keyword evidence="1" id="KW-1133">Transmembrane helix</keyword>
<keyword evidence="3" id="KW-1185">Reference proteome</keyword>
<gene>
    <name evidence="2" type="ORF">ODALV1_LOCUS3300</name>
</gene>
<reference evidence="2 3" key="1">
    <citation type="submission" date="2024-08" db="EMBL/GenBank/DDBJ databases">
        <authorList>
            <person name="Cucini C."/>
            <person name="Frati F."/>
        </authorList>
    </citation>
    <scope>NUCLEOTIDE SEQUENCE [LARGE SCALE GENOMIC DNA]</scope>
</reference>
<feature type="transmembrane region" description="Helical" evidence="1">
    <location>
        <begin position="377"/>
        <end position="395"/>
    </location>
</feature>
<protein>
    <submittedName>
        <fullName evidence="2">Uncharacterized protein</fullName>
    </submittedName>
</protein>
<keyword evidence="1" id="KW-0472">Membrane</keyword>
<dbReference type="EMBL" id="CAXLJM020000009">
    <property type="protein sequence ID" value="CAL8075860.1"/>
    <property type="molecule type" value="Genomic_DNA"/>
</dbReference>
<feature type="transmembrane region" description="Helical" evidence="1">
    <location>
        <begin position="338"/>
        <end position="356"/>
    </location>
</feature>
<accession>A0ABP1PUG1</accession>
<comment type="caution">
    <text evidence="2">The sequence shown here is derived from an EMBL/GenBank/DDBJ whole genome shotgun (WGS) entry which is preliminary data.</text>
</comment>
<dbReference type="Proteomes" id="UP001642540">
    <property type="component" value="Unassembled WGS sequence"/>
</dbReference>
<keyword evidence="1" id="KW-0812">Transmembrane</keyword>
<evidence type="ECO:0000313" key="3">
    <source>
        <dbReference type="Proteomes" id="UP001642540"/>
    </source>
</evidence>
<sequence length="665" mass="76644">MIVVCLPVGLPFPIQLEDNCFINFVGTGIQTESLTPFMNTFPAEATYTFSVRSFYSNHDDEEQLYSSVENLTLQESYFRYTVKLRGSCITFILNTSTFNETVTAIHHSGFKTSDEVLFFVQLRTLAEWKDHINKFSALHEHSSFRFHANVIFIGLNSSYVGVHCYFCPPNPNRLHLIQLNSSSSYFHLKHFSHQLNSQGHGRHVVINSAMGDLEVAACVKIGQYSKNLNRHKFYQQIRNHCSPPGVVIYIPTQHYLNITMVTHERDVPEHELDDLEWFTLARYGETFLQRVPVEIVQTRCYILMMQDVKMTLWLLVLQFNFFLRRLTVFVSVIHGSTWLALGTVLAVYIMLYKSLSRGIDIMWPLFSRPCYFNHPRKIVWLLWICMVFISSIYASNISSESLVLSDFPPLITLFKKGYKVWVPQRQYFFKLAGKYEKEIILDFFSSLMGKSILGDGDYEMRVKKLYAFSYDGNSSLGVIHYMPFENMPKLIEDLATLKLFTVSLMVLRSLGKVAATRGVVYVRDTQLCKVFNSNVVNAKATLRLWSYLSHRTYVLNRFLEVGIPIKFEKLQIDLNQKNRLEVTAAGTCIPPKPLKLKSAVGVSILILFVVGTLLMLITVIRYLPVVYIHVSNFITKIIARTRRRFKDSDVIVVCTNSSVKIRHLP</sequence>
<evidence type="ECO:0000313" key="2">
    <source>
        <dbReference type="EMBL" id="CAL8075860.1"/>
    </source>
</evidence>
<feature type="transmembrane region" description="Helical" evidence="1">
    <location>
        <begin position="599"/>
        <end position="623"/>
    </location>
</feature>
<name>A0ABP1PUG1_9HEXA</name>